<evidence type="ECO:0000256" key="3">
    <source>
        <dbReference type="ARBA" id="ARBA00009983"/>
    </source>
</evidence>
<organism evidence="14 15">
    <name type="scientific">Paenibacillus lentus</name>
    <dbReference type="NCBI Taxonomy" id="1338368"/>
    <lineage>
        <taxon>Bacteria</taxon>
        <taxon>Bacillati</taxon>
        <taxon>Bacillota</taxon>
        <taxon>Bacilli</taxon>
        <taxon>Bacillales</taxon>
        <taxon>Paenibacillaceae</taxon>
        <taxon>Paenibacillus</taxon>
    </lineage>
</organism>
<dbReference type="InterPro" id="IPR017850">
    <property type="entry name" value="Alkaline_phosphatase_core_sf"/>
</dbReference>
<evidence type="ECO:0000256" key="11">
    <source>
        <dbReference type="PIRSR" id="PIRSR005091-3"/>
    </source>
</evidence>
<sequence>MNRLDNIIAIGSIILASFWTLWLHGRKRSVALLLLNVLLTGVIFADLVYYRYFQDFLTIPVLLQAGQIGELGESISSLILRSDLWLIADWLIGLAVLSFRIIRHRIGRAGNVSTISNIDASSNAGKVNIDNTSSHDSVSSNHSLSSHDSAASSATYKKRPIRRLLTGLLAFAIGYSMTMGPINHYKNTWARDLFVGNWWTLSLYNITGLLGFHYYDGYRYAKDHFSSKPSLSAKEHEEIQQWFRSAAKARAMGKGDDTFGAYEGSNIVVVQIEALMNFIIGKTVGEEEITPHFNSLMKDSMYFANYYHQTGQGRTSDADFSSNSSLHPLPTGSVFVRYPNHDYDTLPQILGMHGYETSAYHAYEGSFWNRNVMYKAMGYDHFYSKKHYVMDEALGWSLGDKSFFRQSLDFMSKGTEQPFYSFLITLTSHHPYQLPAAERKLNVGDFEGTIFGNYLQSVHYADEALGQLVEGLKQKGLWDHTVLYVYGDHDNSIKDKSAYEKFLGSSLSELDMHQIMNQVPMLIHLPDDRQAGVYKEPAGQLDMAPSLLHLLGIPTESYFMMGNNLFSSSDRFIALRSGAFTDGRVYYIPSADGIFDNGQCYSLDTRRLTSLEPCRRGNEEAKLRLSISDRVIQSNLIQHYR</sequence>
<accession>A0A3Q8SF75</accession>
<keyword evidence="5 12" id="KW-0812">Transmembrane</keyword>
<dbReference type="Proteomes" id="UP000273145">
    <property type="component" value="Chromosome"/>
</dbReference>
<reference evidence="14 15" key="1">
    <citation type="submission" date="2018-11" db="EMBL/GenBank/DDBJ databases">
        <title>Genome sequencing of Paenibacillus lentus DSM25539(T).</title>
        <authorList>
            <person name="Kook J.-K."/>
            <person name="Park S.-N."/>
            <person name="Lim Y.K."/>
        </authorList>
    </citation>
    <scope>NUCLEOTIDE SEQUENCE [LARGE SCALE GENOMIC DNA]</scope>
    <source>
        <strain evidence="14 15">DSM 25539</strain>
    </source>
</reference>
<feature type="transmembrane region" description="Helical" evidence="12">
    <location>
        <begin position="6"/>
        <end position="23"/>
    </location>
</feature>
<evidence type="ECO:0000256" key="8">
    <source>
        <dbReference type="PIRNR" id="PIRNR005091"/>
    </source>
</evidence>
<feature type="binding site" evidence="11">
    <location>
        <position position="273"/>
    </location>
    <ligand>
        <name>Mn(2+)</name>
        <dbReference type="ChEBI" id="CHEBI:29035"/>
    </ligand>
</feature>
<protein>
    <submittedName>
        <fullName evidence="14">LTA synthase family protein</fullName>
    </submittedName>
</protein>
<dbReference type="AlphaFoldDB" id="A0A3Q8SF75"/>
<feature type="binding site" evidence="11">
    <location>
        <position position="489"/>
    </location>
    <ligand>
        <name>Mn(2+)</name>
        <dbReference type="ChEBI" id="CHEBI:29035"/>
    </ligand>
</feature>
<evidence type="ECO:0000313" key="14">
    <source>
        <dbReference type="EMBL" id="AZK49141.1"/>
    </source>
</evidence>
<feature type="domain" description="Sulfatase N-terminal" evidence="13">
    <location>
        <begin position="265"/>
        <end position="553"/>
    </location>
</feature>
<evidence type="ECO:0000256" key="10">
    <source>
        <dbReference type="PIRSR" id="PIRSR005091-2"/>
    </source>
</evidence>
<feature type="transmembrane region" description="Helical" evidence="12">
    <location>
        <begin position="164"/>
        <end position="182"/>
    </location>
</feature>
<dbReference type="InterPro" id="IPR000917">
    <property type="entry name" value="Sulfatase_N"/>
</dbReference>
<feature type="transmembrane region" description="Helical" evidence="12">
    <location>
        <begin position="30"/>
        <end position="52"/>
    </location>
</feature>
<dbReference type="InterPro" id="IPR050448">
    <property type="entry name" value="OpgB/LTA_synthase_biosynth"/>
</dbReference>
<evidence type="ECO:0000256" key="9">
    <source>
        <dbReference type="PIRSR" id="PIRSR005091-1"/>
    </source>
</evidence>
<dbReference type="GO" id="GO:0005886">
    <property type="term" value="C:plasma membrane"/>
    <property type="evidence" value="ECO:0007669"/>
    <property type="project" value="UniProtKB-SubCell"/>
</dbReference>
<evidence type="ECO:0000256" key="6">
    <source>
        <dbReference type="ARBA" id="ARBA00022989"/>
    </source>
</evidence>
<feature type="binding site" evidence="10">
    <location>
        <position position="429"/>
    </location>
    <ligand>
        <name>substrate</name>
    </ligand>
</feature>
<feature type="active site" evidence="9">
    <location>
        <position position="315"/>
    </location>
</feature>
<gene>
    <name evidence="14" type="ORF">EIM92_19220</name>
</gene>
<dbReference type="KEGG" id="plen:EIM92_19220"/>
<comment type="pathway">
    <text evidence="2">Cell wall biogenesis; lipoteichoic acid biosynthesis.</text>
</comment>
<proteinExistence type="inferred from homology"/>
<evidence type="ECO:0000256" key="4">
    <source>
        <dbReference type="ARBA" id="ARBA00022475"/>
    </source>
</evidence>
<dbReference type="InterPro" id="IPR012160">
    <property type="entry name" value="LtaS-like"/>
</dbReference>
<evidence type="ECO:0000259" key="13">
    <source>
        <dbReference type="Pfam" id="PF00884"/>
    </source>
</evidence>
<dbReference type="SUPFAM" id="SSF53649">
    <property type="entry name" value="Alkaline phosphatase-like"/>
    <property type="match status" value="1"/>
</dbReference>
<keyword evidence="4 8" id="KW-1003">Cell membrane</keyword>
<feature type="binding site" evidence="11">
    <location>
        <position position="488"/>
    </location>
    <ligand>
        <name>Mn(2+)</name>
        <dbReference type="ChEBI" id="CHEBI:29035"/>
    </ligand>
</feature>
<feature type="transmembrane region" description="Helical" evidence="12">
    <location>
        <begin position="84"/>
        <end position="102"/>
    </location>
</feature>
<dbReference type="GO" id="GO:0046872">
    <property type="term" value="F:metal ion binding"/>
    <property type="evidence" value="ECO:0007669"/>
    <property type="project" value="UniProtKB-KW"/>
</dbReference>
<name>A0A3Q8SF75_9BACL</name>
<comment type="subcellular location">
    <subcellularLocation>
        <location evidence="1">Cell membrane</location>
        <topology evidence="1">Multi-pass membrane protein</topology>
    </subcellularLocation>
</comment>
<evidence type="ECO:0000256" key="12">
    <source>
        <dbReference type="SAM" id="Phobius"/>
    </source>
</evidence>
<dbReference type="PANTHER" id="PTHR47371:SF3">
    <property type="entry name" value="PHOSPHOGLYCEROL TRANSFERASE I"/>
    <property type="match status" value="1"/>
</dbReference>
<comment type="similarity">
    <text evidence="3 8">Belongs to the LTA synthase family.</text>
</comment>
<keyword evidence="10" id="KW-0479">Metal-binding</keyword>
<dbReference type="PANTHER" id="PTHR47371">
    <property type="entry name" value="LIPOTEICHOIC ACID SYNTHASE"/>
    <property type="match status" value="1"/>
</dbReference>
<dbReference type="EMBL" id="CP034248">
    <property type="protein sequence ID" value="AZK49141.1"/>
    <property type="molecule type" value="Genomic_DNA"/>
</dbReference>
<dbReference type="PIRSF" id="PIRSF005091">
    <property type="entry name" value="Mmb_sulf_HI1246"/>
    <property type="match status" value="1"/>
</dbReference>
<dbReference type="OrthoDB" id="5901192at2"/>
<keyword evidence="6 12" id="KW-1133">Transmembrane helix</keyword>
<dbReference type="Gene3D" id="3.30.1120.170">
    <property type="match status" value="1"/>
</dbReference>
<feature type="transmembrane region" description="Helical" evidence="12">
    <location>
        <begin position="194"/>
        <end position="215"/>
    </location>
</feature>
<evidence type="ECO:0000256" key="1">
    <source>
        <dbReference type="ARBA" id="ARBA00004651"/>
    </source>
</evidence>
<keyword evidence="15" id="KW-1185">Reference proteome</keyword>
<evidence type="ECO:0000256" key="5">
    <source>
        <dbReference type="ARBA" id="ARBA00022692"/>
    </source>
</evidence>
<evidence type="ECO:0000256" key="2">
    <source>
        <dbReference type="ARBA" id="ARBA00004936"/>
    </source>
</evidence>
<feature type="binding site" evidence="11">
    <location>
        <position position="315"/>
    </location>
    <ligand>
        <name>Mn(2+)</name>
        <dbReference type="ChEBI" id="CHEBI:29035"/>
    </ligand>
</feature>
<evidence type="ECO:0000313" key="15">
    <source>
        <dbReference type="Proteomes" id="UP000273145"/>
    </source>
</evidence>
<keyword evidence="10" id="KW-0464">Manganese</keyword>
<dbReference type="Pfam" id="PF00884">
    <property type="entry name" value="Sulfatase"/>
    <property type="match status" value="1"/>
</dbReference>
<dbReference type="CDD" id="cd16015">
    <property type="entry name" value="LTA_synthase"/>
    <property type="match status" value="1"/>
</dbReference>
<keyword evidence="7 8" id="KW-0472">Membrane</keyword>
<dbReference type="Gene3D" id="3.40.720.10">
    <property type="entry name" value="Alkaline Phosphatase, subunit A"/>
    <property type="match status" value="1"/>
</dbReference>
<evidence type="ECO:0000256" key="7">
    <source>
        <dbReference type="ARBA" id="ARBA00023136"/>
    </source>
</evidence>